<gene>
    <name evidence="7" type="primary">rmuC</name>
    <name evidence="7" type="ORF">J4H85_13180</name>
</gene>
<evidence type="ECO:0000256" key="3">
    <source>
        <dbReference type="ARBA" id="ARBA00023054"/>
    </source>
</evidence>
<comment type="similarity">
    <text evidence="2">Belongs to the RmuC family.</text>
</comment>
<feature type="compositionally biased region" description="Basic and acidic residues" evidence="6">
    <location>
        <begin position="397"/>
        <end position="408"/>
    </location>
</feature>
<feature type="region of interest" description="Disordered" evidence="6">
    <location>
        <begin position="397"/>
        <end position="489"/>
    </location>
</feature>
<evidence type="ECO:0000256" key="5">
    <source>
        <dbReference type="SAM" id="Coils"/>
    </source>
</evidence>
<proteinExistence type="inferred from homology"/>
<keyword evidence="4" id="KW-0233">DNA recombination</keyword>
<dbReference type="EMBL" id="JAGFBF010000006">
    <property type="protein sequence ID" value="MBO2990950.1"/>
    <property type="molecule type" value="Genomic_DNA"/>
</dbReference>
<dbReference type="PANTHER" id="PTHR30563:SF0">
    <property type="entry name" value="DNA RECOMBINATION PROTEIN RMUC"/>
    <property type="match status" value="1"/>
</dbReference>
<dbReference type="Pfam" id="PF02646">
    <property type="entry name" value="RmuC"/>
    <property type="match status" value="1"/>
</dbReference>
<accession>A0A939QF28</accession>
<evidence type="ECO:0000313" key="8">
    <source>
        <dbReference type="Proteomes" id="UP000668403"/>
    </source>
</evidence>
<dbReference type="InterPro" id="IPR003798">
    <property type="entry name" value="DNA_recombination_RmuC"/>
</dbReference>
<evidence type="ECO:0000256" key="2">
    <source>
        <dbReference type="ARBA" id="ARBA00009840"/>
    </source>
</evidence>
<reference evidence="7" key="1">
    <citation type="submission" date="2021-03" db="EMBL/GenBank/DDBJ databases">
        <title>Leucobacter chromiisoli sp. nov., isolated from chromium-containing soil of chemical plant.</title>
        <authorList>
            <person name="Xu Z."/>
        </authorList>
    </citation>
    <scope>NUCLEOTIDE SEQUENCE</scope>
    <source>
        <strain evidence="7">K 70/01</strain>
    </source>
</reference>
<dbReference type="Proteomes" id="UP000668403">
    <property type="component" value="Unassembled WGS sequence"/>
</dbReference>
<protein>
    <submittedName>
        <fullName evidence="7">DNA recombination protein RmuC</fullName>
    </submittedName>
</protein>
<evidence type="ECO:0000256" key="4">
    <source>
        <dbReference type="ARBA" id="ARBA00023172"/>
    </source>
</evidence>
<dbReference type="AlphaFoldDB" id="A0A939QF28"/>
<sequence>MTPLAASLLTVVIALSAAAIAWFAGRRSGLALGDTRAADARACAEQERALAVQQARLDAEGEHRRVREELATHQARARGLEERLRDAHAALEQRAEQDREEQRVLQHLAPLRDSVGKLERTVTSLEQQRAAQHGELTEQLRQAATAEEKLRGTAESLASALRSNTTRGIWGETQLRRIIEAAGMLEHVDFSVQQQLTTEHGGARPDVVIHLPGGKALAIDAKVPFDAHLQAQHLDPGDDETGARRRELLAKHAKALRDHVLALSNRDYWSALEDSPELVVAFVPSESLLSSALDADPLLLEFAFERRVALASPVSLWAILKSIAHSWRQESLTAEARTLFDLSRELHRRIGRTATHLDKLGRTLSRGVQDYNAYVGSLERQVLPTARKIGALNGEKIGTEPRQLEDATRPLVAPELRTPEPDAGADDDRPDDAGSDRDGTGGAGQGATAAGRARASGTGVSGTGVSGTSAPEPAGPASATTGTASSTRD</sequence>
<organism evidence="7 8">
    <name type="scientific">Leucobacter tardus</name>
    <dbReference type="NCBI Taxonomy" id="501483"/>
    <lineage>
        <taxon>Bacteria</taxon>
        <taxon>Bacillati</taxon>
        <taxon>Actinomycetota</taxon>
        <taxon>Actinomycetes</taxon>
        <taxon>Micrococcales</taxon>
        <taxon>Microbacteriaceae</taxon>
        <taxon>Leucobacter</taxon>
    </lineage>
</organism>
<keyword evidence="8" id="KW-1185">Reference proteome</keyword>
<evidence type="ECO:0000256" key="6">
    <source>
        <dbReference type="SAM" id="MobiDB-lite"/>
    </source>
</evidence>
<feature type="compositionally biased region" description="Low complexity" evidence="6">
    <location>
        <begin position="446"/>
        <end position="458"/>
    </location>
</feature>
<dbReference type="PANTHER" id="PTHR30563">
    <property type="entry name" value="DNA RECOMBINATION PROTEIN RMUC"/>
    <property type="match status" value="1"/>
</dbReference>
<dbReference type="GO" id="GO:0006310">
    <property type="term" value="P:DNA recombination"/>
    <property type="evidence" value="ECO:0007669"/>
    <property type="project" value="UniProtKB-KW"/>
</dbReference>
<feature type="coiled-coil region" evidence="5">
    <location>
        <begin position="63"/>
        <end position="101"/>
    </location>
</feature>
<keyword evidence="3 5" id="KW-0175">Coiled coil</keyword>
<evidence type="ECO:0000313" key="7">
    <source>
        <dbReference type="EMBL" id="MBO2990950.1"/>
    </source>
</evidence>
<dbReference type="RefSeq" id="WP_208240591.1">
    <property type="nucleotide sequence ID" value="NZ_BAAAQU010000001.1"/>
</dbReference>
<feature type="compositionally biased region" description="Low complexity" evidence="6">
    <location>
        <begin position="466"/>
        <end position="489"/>
    </location>
</feature>
<comment type="function">
    <text evidence="1">Involved in DNA recombination.</text>
</comment>
<name>A0A939QF28_9MICO</name>
<comment type="caution">
    <text evidence="7">The sequence shown here is derived from an EMBL/GenBank/DDBJ whole genome shotgun (WGS) entry which is preliminary data.</text>
</comment>
<evidence type="ECO:0000256" key="1">
    <source>
        <dbReference type="ARBA" id="ARBA00003416"/>
    </source>
</evidence>